<evidence type="ECO:0000256" key="1">
    <source>
        <dbReference type="SAM" id="SignalP"/>
    </source>
</evidence>
<comment type="caution">
    <text evidence="3">The sequence shown here is derived from an EMBL/GenBank/DDBJ whole genome shotgun (WGS) entry which is preliminary data.</text>
</comment>
<dbReference type="EMBL" id="JAMOKX010000005">
    <property type="protein sequence ID" value="MCL9819704.1"/>
    <property type="molecule type" value="Genomic_DNA"/>
</dbReference>
<dbReference type="InterPro" id="IPR012334">
    <property type="entry name" value="Pectin_lyas_fold"/>
</dbReference>
<sequence length="523" mass="54370">MSNNPLNAKKFFLNSSSCFRGHFVKSSKSLVNISIVASLALSPSLSAANLPTISNNQLPSGGKFVNGTGSIATNGNKMYIEGNNKNNVIAWGGGFNIGKEASVNFTTKQKNYLNLDYTNKASQILGKLNGGTNNIYLVNPSGVLIGKDASINANKFGVSTSPFDNNAIQTFSNNGSFSPVFSANKGDIVNMGTIRANEIVLVGNRVTNVGNYVDEKGRKQVAFGSFNKDSLTNTKLEITANHTDLHANGNTIGTIDSINVTAEGNNAKIEVGQSATGWTDVQLGINQNGNNVTTTIYASIKDTEDWSSFADIINGGNTNNIDTFKLIKDIDFKYAGAIEPVGNDTNPFSGNFYGNGHTLSNLSINAGGKLLAGLFGDIKGGSVQDLTIDGLNFQGSALGDAGGFAGWIDNGTFSNIVLNNIGNISGDIAGGFAGWIDNGTFSNIVLNNIENISGNTAGGFAGHIGAGTFSNIALNNIGDISGGNYQAGGFAGWIDNGTFSNIVLNNIENISGNTAGGFAGHIG</sequence>
<gene>
    <name evidence="3" type="ORF">NCR95_05935</name>
</gene>
<keyword evidence="4" id="KW-1185">Reference proteome</keyword>
<dbReference type="SUPFAM" id="SSF51126">
    <property type="entry name" value="Pectin lyase-like"/>
    <property type="match status" value="1"/>
</dbReference>
<dbReference type="Gene3D" id="2.160.20.10">
    <property type="entry name" value="Single-stranded right-handed beta-helix, Pectin lyase-like"/>
    <property type="match status" value="1"/>
</dbReference>
<feature type="chain" id="PRO_5045208283" evidence="1">
    <location>
        <begin position="48"/>
        <end position="523"/>
    </location>
</feature>
<dbReference type="Gene3D" id="2.160.20.110">
    <property type="match status" value="1"/>
</dbReference>
<keyword evidence="1" id="KW-0732">Signal</keyword>
<feature type="non-terminal residue" evidence="3">
    <location>
        <position position="523"/>
    </location>
</feature>
<evidence type="ECO:0000313" key="3">
    <source>
        <dbReference type="EMBL" id="MCL9819704.1"/>
    </source>
</evidence>
<dbReference type="Pfam" id="PF05860">
    <property type="entry name" value="TPS"/>
    <property type="match status" value="1"/>
</dbReference>
<dbReference type="RefSeq" id="WP_250604492.1">
    <property type="nucleotide sequence ID" value="NZ_JAMOKX010000005.1"/>
</dbReference>
<evidence type="ECO:0000259" key="2">
    <source>
        <dbReference type="SMART" id="SM00912"/>
    </source>
</evidence>
<accession>A0ABT0TV80</accession>
<dbReference type="InterPro" id="IPR011050">
    <property type="entry name" value="Pectin_lyase_fold/virulence"/>
</dbReference>
<reference evidence="3" key="1">
    <citation type="submission" date="2022-06" db="EMBL/GenBank/DDBJ databases">
        <title>Helicobacter colisuis sp. nov.</title>
        <authorList>
            <person name="Papic B."/>
            <person name="Gruntar I."/>
        </authorList>
    </citation>
    <scope>NUCLEOTIDE SEQUENCE</scope>
    <source>
        <strain evidence="3">11154-15</strain>
    </source>
</reference>
<dbReference type="InterPro" id="IPR008638">
    <property type="entry name" value="FhaB/CdiA-like_TPS"/>
</dbReference>
<feature type="signal peptide" evidence="1">
    <location>
        <begin position="1"/>
        <end position="47"/>
    </location>
</feature>
<name>A0ABT0TV80_9HELI</name>
<proteinExistence type="predicted"/>
<dbReference type="Proteomes" id="UP001057522">
    <property type="component" value="Unassembled WGS sequence"/>
</dbReference>
<protein>
    <submittedName>
        <fullName evidence="3">Filamentous hemagglutinin N-terminal domain-containing protein</fullName>
    </submittedName>
</protein>
<organism evidence="3 4">
    <name type="scientific">Helicobacter colisuis</name>
    <dbReference type="NCBI Taxonomy" id="2949739"/>
    <lineage>
        <taxon>Bacteria</taxon>
        <taxon>Pseudomonadati</taxon>
        <taxon>Campylobacterota</taxon>
        <taxon>Epsilonproteobacteria</taxon>
        <taxon>Campylobacterales</taxon>
        <taxon>Helicobacteraceae</taxon>
        <taxon>Helicobacter</taxon>
    </lineage>
</organism>
<feature type="domain" description="Filamentous haemagglutinin FhaB/tRNA nuclease CdiA-like TPS" evidence="2">
    <location>
        <begin position="55"/>
        <end position="166"/>
    </location>
</feature>
<dbReference type="NCBIfam" id="TIGR01901">
    <property type="entry name" value="adhes_NPXG"/>
    <property type="match status" value="1"/>
</dbReference>
<evidence type="ECO:0000313" key="4">
    <source>
        <dbReference type="Proteomes" id="UP001057522"/>
    </source>
</evidence>
<dbReference type="SMART" id="SM00912">
    <property type="entry name" value="Haemagg_act"/>
    <property type="match status" value="1"/>
</dbReference>